<dbReference type="RefSeq" id="WP_123739720.1">
    <property type="nucleotide sequence ID" value="NZ_RKHQ01000001.1"/>
</dbReference>
<organism evidence="1 2">
    <name type="scientific">Salana multivorans</name>
    <dbReference type="NCBI Taxonomy" id="120377"/>
    <lineage>
        <taxon>Bacteria</taxon>
        <taxon>Bacillati</taxon>
        <taxon>Actinomycetota</taxon>
        <taxon>Actinomycetes</taxon>
        <taxon>Micrococcales</taxon>
        <taxon>Beutenbergiaceae</taxon>
        <taxon>Salana</taxon>
    </lineage>
</organism>
<protein>
    <recommendedName>
        <fullName evidence="3">Alpha-L-rhamnosidase six-hairpin glycosidase domain-containing protein</fullName>
    </recommendedName>
</protein>
<proteinExistence type="predicted"/>
<accession>A0A3N2DD69</accession>
<dbReference type="Proteomes" id="UP000275356">
    <property type="component" value="Unassembled WGS sequence"/>
</dbReference>
<evidence type="ECO:0000313" key="1">
    <source>
        <dbReference type="EMBL" id="ROR97716.1"/>
    </source>
</evidence>
<dbReference type="Gene3D" id="1.50.10.10">
    <property type="match status" value="1"/>
</dbReference>
<dbReference type="EMBL" id="RKHQ01000001">
    <property type="protein sequence ID" value="ROR97716.1"/>
    <property type="molecule type" value="Genomic_DNA"/>
</dbReference>
<dbReference type="SUPFAM" id="SSF48208">
    <property type="entry name" value="Six-hairpin glycosidases"/>
    <property type="match status" value="1"/>
</dbReference>
<dbReference type="AlphaFoldDB" id="A0A3N2DD69"/>
<dbReference type="InterPro" id="IPR008928">
    <property type="entry name" value="6-hairpin_glycosidase_sf"/>
</dbReference>
<sequence>MTGGESGSFAHEVRAAVRERRRRRRPVRFEPTKEGWAWHPTDDERWAGPYYLQTPTAGFDVFDRGLVLHPIGYEGSARLRVGVVADDGAAGWVEPEIERVTVTPGAVGLTMTTRSGRRLAARLTTEGDALVIQVEGADGTRLRAFVRSALAADTAWRDGAFRQPLRLAREEPFLARHSNTRLTDPLPPDRPGPELVLSVDAGGREIDLGPDDDRLGPIAVLGPEFAARDGGRLVLTVAGALAARPGAAVPPRGGARASIGVSEPAARLGFAGVPADLERQLGFAELNSLVPRSVHDGRSFLLHGRPGDGFGEVAHLHQSYQMHLVALASGETGLVRDDLLVHLGLVRDGVLDRSPAPGGGSHPYVSGYSEAHVLLAVHRYLMWTGDRGFLTCRVGDRSVLEHLVDIAATAASRRVGGLMPPCGWIDAWPEGVVAQAQSSCAWIVALRALSDVLGAADEPRSAALRRAEAGALADRVVETFLVEDGGHLAEHLYADGSVGGGDPDGAWVHTQIWAALAGLRGSDRGVRRVLRYRTPRGMPMCGPSALTGADLAAVTDPTGVMADEVSAVWCSSTWPELTHLLAAELARAGHPDDALALVRDQLPAAVHRRDPATVPWVYPEKFLEPSGEPWLSTWAGDPTLIEVFLRGFLGLVPTWNGLRVSPELPAELAGLEATVLWRGAPVRVVVEPRAGRSATSPVLVPPPDTRRERTVVVRG</sequence>
<name>A0A3N2DD69_9MICO</name>
<comment type="caution">
    <text evidence="1">The sequence shown here is derived from an EMBL/GenBank/DDBJ whole genome shotgun (WGS) entry which is preliminary data.</text>
</comment>
<gene>
    <name evidence="1" type="ORF">EDD28_2322</name>
</gene>
<evidence type="ECO:0000313" key="2">
    <source>
        <dbReference type="Proteomes" id="UP000275356"/>
    </source>
</evidence>
<reference evidence="1 2" key="1">
    <citation type="submission" date="2018-11" db="EMBL/GenBank/DDBJ databases">
        <title>Sequencing the genomes of 1000 actinobacteria strains.</title>
        <authorList>
            <person name="Klenk H.-P."/>
        </authorList>
    </citation>
    <scope>NUCLEOTIDE SEQUENCE [LARGE SCALE GENOMIC DNA]</scope>
    <source>
        <strain evidence="1 2">DSM 13521</strain>
    </source>
</reference>
<dbReference type="InterPro" id="IPR012341">
    <property type="entry name" value="6hp_glycosidase-like_sf"/>
</dbReference>
<dbReference type="GO" id="GO:0005975">
    <property type="term" value="P:carbohydrate metabolic process"/>
    <property type="evidence" value="ECO:0007669"/>
    <property type="project" value="InterPro"/>
</dbReference>
<keyword evidence="2" id="KW-1185">Reference proteome</keyword>
<evidence type="ECO:0008006" key="3">
    <source>
        <dbReference type="Google" id="ProtNLM"/>
    </source>
</evidence>
<dbReference type="OrthoDB" id="9769991at2"/>